<protein>
    <submittedName>
        <fullName evidence="1">Glycosyl transferase family 1</fullName>
    </submittedName>
</protein>
<gene>
    <name evidence="1" type="ORF">DI549_06950</name>
</gene>
<dbReference type="Gene3D" id="3.40.50.2000">
    <property type="entry name" value="Glycogen Phosphorylase B"/>
    <property type="match status" value="2"/>
</dbReference>
<name>A0A2W5R228_ANCNO</name>
<dbReference type="Pfam" id="PF13692">
    <property type="entry name" value="Glyco_trans_1_4"/>
    <property type="match status" value="1"/>
</dbReference>
<dbReference type="EMBL" id="QFQD01000016">
    <property type="protein sequence ID" value="PZQ83848.1"/>
    <property type="molecule type" value="Genomic_DNA"/>
</dbReference>
<dbReference type="AlphaFoldDB" id="A0A2W5R228"/>
<dbReference type="Proteomes" id="UP000248887">
    <property type="component" value="Unassembled WGS sequence"/>
</dbReference>
<dbReference type="SUPFAM" id="SSF53756">
    <property type="entry name" value="UDP-Glycosyltransferase/glycogen phosphorylase"/>
    <property type="match status" value="1"/>
</dbReference>
<keyword evidence="1" id="KW-0808">Transferase</keyword>
<dbReference type="CDD" id="cd03801">
    <property type="entry name" value="GT4_PimA-like"/>
    <property type="match status" value="1"/>
</dbReference>
<accession>A0A2W5R228</accession>
<evidence type="ECO:0000313" key="2">
    <source>
        <dbReference type="Proteomes" id="UP000248887"/>
    </source>
</evidence>
<dbReference type="PANTHER" id="PTHR45947">
    <property type="entry name" value="SULFOQUINOVOSYL TRANSFERASE SQD2"/>
    <property type="match status" value="1"/>
</dbReference>
<organism evidence="1 2">
    <name type="scientific">Ancylobacter novellus</name>
    <name type="common">Thiobacillus novellus</name>
    <dbReference type="NCBI Taxonomy" id="921"/>
    <lineage>
        <taxon>Bacteria</taxon>
        <taxon>Pseudomonadati</taxon>
        <taxon>Pseudomonadota</taxon>
        <taxon>Alphaproteobacteria</taxon>
        <taxon>Hyphomicrobiales</taxon>
        <taxon>Xanthobacteraceae</taxon>
        <taxon>Ancylobacter</taxon>
    </lineage>
</organism>
<proteinExistence type="predicted"/>
<dbReference type="GO" id="GO:0016758">
    <property type="term" value="F:hexosyltransferase activity"/>
    <property type="evidence" value="ECO:0007669"/>
    <property type="project" value="TreeGrafter"/>
</dbReference>
<comment type="caution">
    <text evidence="1">The sequence shown here is derived from an EMBL/GenBank/DDBJ whole genome shotgun (WGS) entry which is preliminary data.</text>
</comment>
<sequence>MRCLFLAPLKAPDHPVPSGERTMARLFMRLLASLGYEVVLASTLRSFCAEPGPAHWDGMRAAADEEVARLLAELRAGPAVACVFTYHVYYKAPDLIGPALARALGVPYVIAEPSRAPKRATGPFAQGHALAEAAIDAATLLLTPTAADREMLELHRPAPQRIVDLKPFLDLAQWPCVPVQRTMTDASTTRLVTVAMMRHGDKLASYRQLGQALAGLAGDWTLDVVGDGAARPDVEAALAPLGVRVRYRGALTSHAALGAALAAADLFVWPGVNEAFGAVYLEAQAHGLPCVAGAYGGIADAVREGETALLTPPGDTGALRAAIAALMAAPARRQAMAQAAARFIATERTLPIAAAHVADAFDRAGIARPARAA</sequence>
<reference evidence="1 2" key="1">
    <citation type="submission" date="2017-08" db="EMBL/GenBank/DDBJ databases">
        <title>Infants hospitalized years apart are colonized by the same room-sourced microbial strains.</title>
        <authorList>
            <person name="Brooks B."/>
            <person name="Olm M.R."/>
            <person name="Firek B.A."/>
            <person name="Baker R."/>
            <person name="Thomas B.C."/>
            <person name="Morowitz M.J."/>
            <person name="Banfield J.F."/>
        </authorList>
    </citation>
    <scope>NUCLEOTIDE SEQUENCE [LARGE SCALE GENOMIC DNA]</scope>
    <source>
        <strain evidence="1">S2_005_001_R2_27</strain>
    </source>
</reference>
<dbReference type="InterPro" id="IPR050194">
    <property type="entry name" value="Glycosyltransferase_grp1"/>
</dbReference>
<dbReference type="PANTHER" id="PTHR45947:SF3">
    <property type="entry name" value="SULFOQUINOVOSYL TRANSFERASE SQD2"/>
    <property type="match status" value="1"/>
</dbReference>
<evidence type="ECO:0000313" key="1">
    <source>
        <dbReference type="EMBL" id="PZQ83848.1"/>
    </source>
</evidence>